<dbReference type="Proteomes" id="UP000184304">
    <property type="component" value="Unassembled WGS sequence"/>
</dbReference>
<evidence type="ECO:0000313" key="1">
    <source>
        <dbReference type="EMBL" id="OJI82906.1"/>
    </source>
</evidence>
<name>A0A1L9N0T6_ASPTC</name>
<reference evidence="2" key="1">
    <citation type="journal article" date="2017" name="Genome Biol.">
        <title>Comparative genomics reveals high biological diversity and specific adaptations in the industrially and medically important fungal genus Aspergillus.</title>
        <authorList>
            <person name="de Vries R.P."/>
            <person name="Riley R."/>
            <person name="Wiebenga A."/>
            <person name="Aguilar-Osorio G."/>
            <person name="Amillis S."/>
            <person name="Uchima C.A."/>
            <person name="Anderluh G."/>
            <person name="Asadollahi M."/>
            <person name="Askin M."/>
            <person name="Barry K."/>
            <person name="Battaglia E."/>
            <person name="Bayram O."/>
            <person name="Benocci T."/>
            <person name="Braus-Stromeyer S.A."/>
            <person name="Caldana C."/>
            <person name="Canovas D."/>
            <person name="Cerqueira G.C."/>
            <person name="Chen F."/>
            <person name="Chen W."/>
            <person name="Choi C."/>
            <person name="Clum A."/>
            <person name="Dos Santos R.A."/>
            <person name="Damasio A.R."/>
            <person name="Diallinas G."/>
            <person name="Emri T."/>
            <person name="Fekete E."/>
            <person name="Flipphi M."/>
            <person name="Freyberg S."/>
            <person name="Gallo A."/>
            <person name="Gournas C."/>
            <person name="Habgood R."/>
            <person name="Hainaut M."/>
            <person name="Harispe M.L."/>
            <person name="Henrissat B."/>
            <person name="Hilden K.S."/>
            <person name="Hope R."/>
            <person name="Hossain A."/>
            <person name="Karabika E."/>
            <person name="Karaffa L."/>
            <person name="Karanyi Z."/>
            <person name="Krasevec N."/>
            <person name="Kuo A."/>
            <person name="Kusch H."/>
            <person name="LaButti K."/>
            <person name="Lagendijk E.L."/>
            <person name="Lapidus A."/>
            <person name="Levasseur A."/>
            <person name="Lindquist E."/>
            <person name="Lipzen A."/>
            <person name="Logrieco A.F."/>
            <person name="MacCabe A."/>
            <person name="Maekelae M.R."/>
            <person name="Malavazi I."/>
            <person name="Melin P."/>
            <person name="Meyer V."/>
            <person name="Mielnichuk N."/>
            <person name="Miskei M."/>
            <person name="Molnar A.P."/>
            <person name="Mule G."/>
            <person name="Ngan C.Y."/>
            <person name="Orejas M."/>
            <person name="Orosz E."/>
            <person name="Ouedraogo J.P."/>
            <person name="Overkamp K.M."/>
            <person name="Park H.-S."/>
            <person name="Perrone G."/>
            <person name="Piumi F."/>
            <person name="Punt P.J."/>
            <person name="Ram A.F."/>
            <person name="Ramon A."/>
            <person name="Rauscher S."/>
            <person name="Record E."/>
            <person name="Riano-Pachon D.M."/>
            <person name="Robert V."/>
            <person name="Roehrig J."/>
            <person name="Ruller R."/>
            <person name="Salamov A."/>
            <person name="Salih N.S."/>
            <person name="Samson R.A."/>
            <person name="Sandor E."/>
            <person name="Sanguinetti M."/>
            <person name="Schuetze T."/>
            <person name="Sepcic K."/>
            <person name="Shelest E."/>
            <person name="Sherlock G."/>
            <person name="Sophianopoulou V."/>
            <person name="Squina F.M."/>
            <person name="Sun H."/>
            <person name="Susca A."/>
            <person name="Todd R.B."/>
            <person name="Tsang A."/>
            <person name="Unkles S.E."/>
            <person name="van de Wiele N."/>
            <person name="van Rossen-Uffink D."/>
            <person name="Oliveira J.V."/>
            <person name="Vesth T.C."/>
            <person name="Visser J."/>
            <person name="Yu J.-H."/>
            <person name="Zhou M."/>
            <person name="Andersen M.R."/>
            <person name="Archer D.B."/>
            <person name="Baker S.E."/>
            <person name="Benoit I."/>
            <person name="Brakhage A.A."/>
            <person name="Braus G.H."/>
            <person name="Fischer R."/>
            <person name="Frisvad J.C."/>
            <person name="Goldman G.H."/>
            <person name="Houbraken J."/>
            <person name="Oakley B."/>
            <person name="Pocsi I."/>
            <person name="Scazzocchio C."/>
            <person name="Seiboth B."/>
            <person name="vanKuyk P.A."/>
            <person name="Wortman J."/>
            <person name="Dyer P.S."/>
            <person name="Grigoriev I.V."/>
        </authorList>
    </citation>
    <scope>NUCLEOTIDE SEQUENCE [LARGE SCALE GENOMIC DNA]</scope>
    <source>
        <strain evidence="2">CBS 134.48</strain>
    </source>
</reference>
<evidence type="ECO:0000313" key="2">
    <source>
        <dbReference type="Proteomes" id="UP000184304"/>
    </source>
</evidence>
<keyword evidence="2" id="KW-1185">Reference proteome</keyword>
<accession>A0A1L9N0T6</accession>
<dbReference type="AlphaFoldDB" id="A0A1L9N0T6"/>
<protein>
    <submittedName>
        <fullName evidence="1">Uncharacterized protein</fullName>
    </submittedName>
</protein>
<proteinExistence type="predicted"/>
<gene>
    <name evidence="1" type="ORF">ASPTUDRAFT_44209</name>
</gene>
<organism evidence="1 2">
    <name type="scientific">Aspergillus tubingensis (strain CBS 134.48)</name>
    <dbReference type="NCBI Taxonomy" id="767770"/>
    <lineage>
        <taxon>Eukaryota</taxon>
        <taxon>Fungi</taxon>
        <taxon>Dikarya</taxon>
        <taxon>Ascomycota</taxon>
        <taxon>Pezizomycotina</taxon>
        <taxon>Eurotiomycetes</taxon>
        <taxon>Eurotiomycetidae</taxon>
        <taxon>Eurotiales</taxon>
        <taxon>Aspergillaceae</taxon>
        <taxon>Aspergillus</taxon>
        <taxon>Aspergillus subgen. Circumdati</taxon>
    </lineage>
</organism>
<dbReference type="EMBL" id="KV878204">
    <property type="protein sequence ID" value="OJI82906.1"/>
    <property type="molecule type" value="Genomic_DNA"/>
</dbReference>
<sequence>MTGQQVNNLSPFSQFPIPNSQFPPLFQPWKDPPDELLHPQTHPSFDALVQAKPRPGNRALSLAFFVHGPGTAIYSSLSANEICWSLPQDLSWLGPLSSSLFSTPPRELWLTNNTNLVKSICVAACLPLCQATNSPPSVSTGMQELPASCIWFSCQLPQESCFDVRGTSG</sequence>
<dbReference type="VEuPathDB" id="FungiDB:ASPTUDRAFT_44209"/>